<keyword evidence="3" id="KW-1185">Reference proteome</keyword>
<evidence type="ECO:0000313" key="2">
    <source>
        <dbReference type="EMBL" id="ELA42717.1"/>
    </source>
</evidence>
<evidence type="ECO:0000313" key="3">
    <source>
        <dbReference type="Proteomes" id="UP000011082"/>
    </source>
</evidence>
<dbReference type="Proteomes" id="UP000011082">
    <property type="component" value="Unassembled WGS sequence"/>
</dbReference>
<name>L2GQX6_VITCO</name>
<dbReference type="AlphaFoldDB" id="L2GQX6"/>
<keyword evidence="1" id="KW-0812">Transmembrane</keyword>
<proteinExistence type="predicted"/>
<feature type="transmembrane region" description="Helical" evidence="1">
    <location>
        <begin position="72"/>
        <end position="94"/>
    </location>
</feature>
<keyword evidence="1" id="KW-0472">Membrane</keyword>
<keyword evidence="1" id="KW-1133">Transmembrane helix</keyword>
<evidence type="ECO:0008006" key="4">
    <source>
        <dbReference type="Google" id="ProtNLM"/>
    </source>
</evidence>
<reference evidence="3" key="1">
    <citation type="submission" date="2011-05" db="EMBL/GenBank/DDBJ databases">
        <title>The genome sequence of Vittaforma corneae strain ATCC 50505.</title>
        <authorList>
            <consortium name="The Broad Institute Genome Sequencing Platform"/>
            <person name="Cuomo C."/>
            <person name="Didier E."/>
            <person name="Bowers L."/>
            <person name="Young S.K."/>
            <person name="Zeng Q."/>
            <person name="Gargeya S."/>
            <person name="Fitzgerald M."/>
            <person name="Haas B."/>
            <person name="Abouelleil A."/>
            <person name="Alvarado L."/>
            <person name="Arachchi H.M."/>
            <person name="Berlin A."/>
            <person name="Chapman S.B."/>
            <person name="Gearin G."/>
            <person name="Goldberg J."/>
            <person name="Griggs A."/>
            <person name="Gujja S."/>
            <person name="Hansen M."/>
            <person name="Heiman D."/>
            <person name="Howarth C."/>
            <person name="Larimer J."/>
            <person name="Lui A."/>
            <person name="MacDonald P.J.P."/>
            <person name="McCowen C."/>
            <person name="Montmayeur A."/>
            <person name="Murphy C."/>
            <person name="Neiman D."/>
            <person name="Pearson M."/>
            <person name="Priest M."/>
            <person name="Roberts A."/>
            <person name="Saif S."/>
            <person name="Shea T."/>
            <person name="Sisk P."/>
            <person name="Stolte C."/>
            <person name="Sykes S."/>
            <person name="Wortman J."/>
            <person name="Nusbaum C."/>
            <person name="Birren B."/>
        </authorList>
    </citation>
    <scope>NUCLEOTIDE SEQUENCE [LARGE SCALE GENOMIC DNA]</scope>
    <source>
        <strain evidence="3">ATCC 50505</strain>
    </source>
</reference>
<accession>L2GQX6</accession>
<dbReference type="RefSeq" id="XP_007603485.1">
    <property type="nucleotide sequence ID" value="XM_007603423.1"/>
</dbReference>
<sequence length="102" mass="12005">MTFSVIAQFLRSIARIRVNLGYEICSRKMYDILYNYERIVSYDNLEHELGLFRRSMDYQVFYGTIFWVSNDIISYINSLFFLSINTYLLGTLGISTKEKPGS</sequence>
<protein>
    <recommendedName>
        <fullName evidence="4">ABC transmembrane type-1 domain-containing protein</fullName>
    </recommendedName>
</protein>
<dbReference type="HOGENOM" id="CLU_2279630_0_0_1"/>
<dbReference type="EMBL" id="JH370130">
    <property type="protein sequence ID" value="ELA42717.1"/>
    <property type="molecule type" value="Genomic_DNA"/>
</dbReference>
<dbReference type="GeneID" id="19880750"/>
<organism evidence="2 3">
    <name type="scientific">Vittaforma corneae (strain ATCC 50505)</name>
    <name type="common">Microsporidian parasite</name>
    <name type="synonym">Nosema corneum</name>
    <dbReference type="NCBI Taxonomy" id="993615"/>
    <lineage>
        <taxon>Eukaryota</taxon>
        <taxon>Fungi</taxon>
        <taxon>Fungi incertae sedis</taxon>
        <taxon>Microsporidia</taxon>
        <taxon>Nosematidae</taxon>
        <taxon>Vittaforma</taxon>
    </lineage>
</organism>
<dbReference type="InParanoid" id="L2GQX6"/>
<evidence type="ECO:0000256" key="1">
    <source>
        <dbReference type="SAM" id="Phobius"/>
    </source>
</evidence>
<gene>
    <name evidence="2" type="ORF">VICG_00032</name>
</gene>
<dbReference type="VEuPathDB" id="MicrosporidiaDB:VICG_00032"/>